<evidence type="ECO:0000313" key="2">
    <source>
        <dbReference type="Proteomes" id="UP001492380"/>
    </source>
</evidence>
<accession>A0ABR1Z3V1</accession>
<organism evidence="1 2">
    <name type="scientific">Phyllosticta capitalensis</name>
    <dbReference type="NCBI Taxonomy" id="121624"/>
    <lineage>
        <taxon>Eukaryota</taxon>
        <taxon>Fungi</taxon>
        <taxon>Dikarya</taxon>
        <taxon>Ascomycota</taxon>
        <taxon>Pezizomycotina</taxon>
        <taxon>Dothideomycetes</taxon>
        <taxon>Dothideomycetes incertae sedis</taxon>
        <taxon>Botryosphaeriales</taxon>
        <taxon>Phyllostictaceae</taxon>
        <taxon>Phyllosticta</taxon>
    </lineage>
</organism>
<gene>
    <name evidence="1" type="ORF">HDK90DRAFT_506773</name>
</gene>
<reference evidence="1 2" key="1">
    <citation type="submission" date="2024-04" db="EMBL/GenBank/DDBJ databases">
        <title>Phyllosticta paracitricarpa is synonymous to the EU quarantine fungus P. citricarpa based on phylogenomic analyses.</title>
        <authorList>
            <consortium name="Lawrence Berkeley National Laboratory"/>
            <person name="Van Ingen-Buijs V.A."/>
            <person name="Van Westerhoven A.C."/>
            <person name="Haridas S."/>
            <person name="Skiadas P."/>
            <person name="Martin F."/>
            <person name="Groenewald J.Z."/>
            <person name="Crous P.W."/>
            <person name="Seidl M.F."/>
        </authorList>
    </citation>
    <scope>NUCLEOTIDE SEQUENCE [LARGE SCALE GENOMIC DNA]</scope>
    <source>
        <strain evidence="1 2">CBS 123374</strain>
    </source>
</reference>
<name>A0ABR1Z3V1_9PEZI</name>
<protein>
    <submittedName>
        <fullName evidence="1">Uncharacterized protein</fullName>
    </submittedName>
</protein>
<keyword evidence="2" id="KW-1185">Reference proteome</keyword>
<dbReference type="Proteomes" id="UP001492380">
    <property type="component" value="Unassembled WGS sequence"/>
</dbReference>
<proteinExistence type="predicted"/>
<sequence length="420" mass="47471">MPEPIQIGRPDQQYRHTSTKSTAIYMGPRYLASTEEFIGDIKTAVDQALPTRGISAFRDIAVLGLTWDNDEMGCATAQRRLLDVFSDKYDANCKSAVIPSEGEDMENVAIKFLTETLIAFRTRWDRPDVLMILVYSGHAAISPKMQWSGRINGYWPMTLRRPVVDWDDIKCNANSINGGHFICLFDCPCATVTEFELDATSPEIFGAAHPRCQRVQYGPWNQLGVIFPIEGRLVTILARYLEQLGGKPRSISQIFGDLMRADFAVGRELVGTFVHFFAKKRVSESPRVDQESREVHKNQESVVLAPPGRSGLTAVDFERAIGRLRASEYRVVVAVRIAYKVKPADTDVPVLDTKVWQKWLISALPPHLRSIPIQIQHVMQTDVLLLVVSMPLEIWDGLPSRITGYSWVGFVKQRRERDQH</sequence>
<evidence type="ECO:0000313" key="1">
    <source>
        <dbReference type="EMBL" id="KAK8247070.1"/>
    </source>
</evidence>
<comment type="caution">
    <text evidence="1">The sequence shown here is derived from an EMBL/GenBank/DDBJ whole genome shotgun (WGS) entry which is preliminary data.</text>
</comment>
<dbReference type="EMBL" id="JBBWRZ010000001">
    <property type="protein sequence ID" value="KAK8247070.1"/>
    <property type="molecule type" value="Genomic_DNA"/>
</dbReference>